<evidence type="ECO:0000313" key="3">
    <source>
        <dbReference type="Proteomes" id="UP000233786"/>
    </source>
</evidence>
<protein>
    <submittedName>
        <fullName evidence="2">Uncharacterized protein DUF3558</fullName>
    </submittedName>
</protein>
<comment type="caution">
    <text evidence="2">The sequence shown here is derived from an EMBL/GenBank/DDBJ whole genome shotgun (WGS) entry which is preliminary data.</text>
</comment>
<keyword evidence="3" id="KW-1185">Reference proteome</keyword>
<reference evidence="2" key="1">
    <citation type="submission" date="2017-12" db="EMBL/GenBank/DDBJ databases">
        <title>Sequencing the genomes of 1000 Actinobacteria strains.</title>
        <authorList>
            <person name="Klenk H.-P."/>
        </authorList>
    </citation>
    <scope>NUCLEOTIDE SEQUENCE [LARGE SCALE GENOMIC DNA]</scope>
    <source>
        <strain evidence="2">DSM 44228</strain>
    </source>
</reference>
<evidence type="ECO:0000256" key="1">
    <source>
        <dbReference type="SAM" id="SignalP"/>
    </source>
</evidence>
<sequence length="181" mass="18560">MTRLSRSLISAVAGVALLGLAACSAGGTPHNGNASQEAPTTQAEASGLKNFDPCAFLTPQDLSGAGVSGPGEKVEEIKSEPGCSYEGEKILLTLYKSPEHTVDKYETSGHWDRYDKFNINGRNAARGVEAGASNQGGCSVVVDAGGGVVLFTVTGIMADSVADPCGEAEKAASKVESRLPK</sequence>
<keyword evidence="1" id="KW-0732">Signal</keyword>
<organism evidence="2 3">
    <name type="scientific">Saccharopolyspora spinosa</name>
    <dbReference type="NCBI Taxonomy" id="60894"/>
    <lineage>
        <taxon>Bacteria</taxon>
        <taxon>Bacillati</taxon>
        <taxon>Actinomycetota</taxon>
        <taxon>Actinomycetes</taxon>
        <taxon>Pseudonocardiales</taxon>
        <taxon>Pseudonocardiaceae</taxon>
        <taxon>Saccharopolyspora</taxon>
    </lineage>
</organism>
<feature type="signal peptide" evidence="1">
    <location>
        <begin position="1"/>
        <end position="21"/>
    </location>
</feature>
<gene>
    <name evidence="2" type="ORF">A8926_7438</name>
</gene>
<dbReference type="STRING" id="994479.GCA_000194155_00729"/>
<dbReference type="Proteomes" id="UP000233786">
    <property type="component" value="Unassembled WGS sequence"/>
</dbReference>
<proteinExistence type="predicted"/>
<dbReference type="InterPro" id="IPR024520">
    <property type="entry name" value="DUF3558"/>
</dbReference>
<evidence type="ECO:0000313" key="2">
    <source>
        <dbReference type="EMBL" id="PKW19274.1"/>
    </source>
</evidence>
<dbReference type="RefSeq" id="WP_029534939.1">
    <property type="nucleotide sequence ID" value="NZ_CP061007.1"/>
</dbReference>
<accession>A0A2N3Y8L6</accession>
<name>A0A2N3Y8L6_SACSN</name>
<dbReference type="EMBL" id="PJNB01000001">
    <property type="protein sequence ID" value="PKW19274.1"/>
    <property type="molecule type" value="Genomic_DNA"/>
</dbReference>
<feature type="chain" id="PRO_5039077032" evidence="1">
    <location>
        <begin position="22"/>
        <end position="181"/>
    </location>
</feature>
<dbReference type="Pfam" id="PF12079">
    <property type="entry name" value="DUF3558"/>
    <property type="match status" value="1"/>
</dbReference>
<dbReference type="AlphaFoldDB" id="A0A2N3Y8L6"/>
<dbReference type="PROSITE" id="PS51257">
    <property type="entry name" value="PROKAR_LIPOPROTEIN"/>
    <property type="match status" value="1"/>
</dbReference>